<keyword evidence="2" id="KW-0378">Hydrolase</keyword>
<evidence type="ECO:0000256" key="2">
    <source>
        <dbReference type="ARBA" id="ARBA00022801"/>
    </source>
</evidence>
<dbReference type="PANTHER" id="PTHR43788:SF16">
    <property type="entry name" value="HELICASE WITH ZINC FINGER 2"/>
    <property type="match status" value="1"/>
</dbReference>
<dbReference type="AlphaFoldDB" id="A0A1I7TDC6"/>
<dbReference type="WBParaSite" id="Csp11.Scaffold585.g4811.t1">
    <property type="protein sequence ID" value="Csp11.Scaffold585.g4811.t1"/>
    <property type="gene ID" value="Csp11.Scaffold585.g4811"/>
</dbReference>
<evidence type="ECO:0000256" key="3">
    <source>
        <dbReference type="ARBA" id="ARBA00022806"/>
    </source>
</evidence>
<organism evidence="6 7">
    <name type="scientific">Caenorhabditis tropicalis</name>
    <dbReference type="NCBI Taxonomy" id="1561998"/>
    <lineage>
        <taxon>Eukaryota</taxon>
        <taxon>Metazoa</taxon>
        <taxon>Ecdysozoa</taxon>
        <taxon>Nematoda</taxon>
        <taxon>Chromadorea</taxon>
        <taxon>Rhabditida</taxon>
        <taxon>Rhabditina</taxon>
        <taxon>Rhabditomorpha</taxon>
        <taxon>Rhabditoidea</taxon>
        <taxon>Rhabditidae</taxon>
        <taxon>Peloderinae</taxon>
        <taxon>Caenorhabditis</taxon>
    </lineage>
</organism>
<evidence type="ECO:0000256" key="1">
    <source>
        <dbReference type="ARBA" id="ARBA00022741"/>
    </source>
</evidence>
<dbReference type="InterPro" id="IPR027417">
    <property type="entry name" value="P-loop_NTPase"/>
</dbReference>
<dbReference type="eggNOG" id="KOG1801">
    <property type="taxonomic scope" value="Eukaryota"/>
</dbReference>
<reference evidence="7" key="1">
    <citation type="submission" date="2016-11" db="UniProtKB">
        <authorList>
            <consortium name="WormBaseParasite"/>
        </authorList>
    </citation>
    <scope>IDENTIFICATION</scope>
</reference>
<accession>A0A1I7TDC6</accession>
<keyword evidence="1" id="KW-0547">Nucleotide-binding</keyword>
<dbReference type="GO" id="GO:0016787">
    <property type="term" value="F:hydrolase activity"/>
    <property type="evidence" value="ECO:0007669"/>
    <property type="project" value="UniProtKB-KW"/>
</dbReference>
<dbReference type="InterPro" id="IPR050534">
    <property type="entry name" value="Coronavir_polyprotein_1ab"/>
</dbReference>
<dbReference type="STRING" id="1561998.A0A1I7TDC6"/>
<dbReference type="GO" id="GO:0005524">
    <property type="term" value="F:ATP binding"/>
    <property type="evidence" value="ECO:0007669"/>
    <property type="project" value="UniProtKB-KW"/>
</dbReference>
<protein>
    <submittedName>
        <fullName evidence="7">AAA_12 domain-containing protein</fullName>
    </submittedName>
</protein>
<evidence type="ECO:0000259" key="5">
    <source>
        <dbReference type="Pfam" id="PF13087"/>
    </source>
</evidence>
<name>A0A1I7TDC6_9PELO</name>
<dbReference type="PANTHER" id="PTHR43788">
    <property type="entry name" value="DNA2/NAM7 HELICASE FAMILY MEMBER"/>
    <property type="match status" value="1"/>
</dbReference>
<evidence type="ECO:0000313" key="7">
    <source>
        <dbReference type="WBParaSite" id="Csp11.Scaffold585.g4811.t1"/>
    </source>
</evidence>
<dbReference type="Gene3D" id="3.40.50.300">
    <property type="entry name" value="P-loop containing nucleotide triphosphate hydrolases"/>
    <property type="match status" value="2"/>
</dbReference>
<dbReference type="GO" id="GO:0043139">
    <property type="term" value="F:5'-3' DNA helicase activity"/>
    <property type="evidence" value="ECO:0007669"/>
    <property type="project" value="TreeGrafter"/>
</dbReference>
<dbReference type="SUPFAM" id="SSF52540">
    <property type="entry name" value="P-loop containing nucleoside triphosphate hydrolases"/>
    <property type="match status" value="1"/>
</dbReference>
<sequence>MIEPRRENDLIHFFIENLQDPKPEGLWKANTRISIGSTETDAKAVIETIMILGNKLKICARLSRDHYDFEFKDSIHIVSQREMPEGKGLREGFLESIPPFSNGKRIIKALYGGSHIYYHPLRRINSYIFPGPVPITLNPYQNEYVERLLSETPLTMANSPFGCGKSMTIATAAFYAVLRSRSRQDKSQQLLVTQSNFASVNLVDITKKYREKCRVIRYISDNNWMELPEDGRSIMDLPFRMQQVFMDYVSGVTPYGNDYHIYQMAIFLKEKNAMKIEDMNPKCQNFFRINPNAKKYEFFKLVRIFFDLYDAEIVITTSDSLLSALPHLRGISTVQFDEASQIPECALIQILSMFPDACFGLVGDINQLPPYCDVLLTGYLKTFGIGNTMERAIMNNMFPQVDLRIVYRCHPVTTLILGHCFYGGKLFSGVSADERNELMVNRPDFWPNPNFPIMIVNNTAPSRMAGTSCFNEKELFIVKQLVYALTSPTYNYTFKPSDIGIISFYRAQTSFLLEEFRDLNVKCGTVDSFQGTEKEIIIVCCTNEAVNGFLGMRNRINVAMSRAKQTTIVVGNLNGLLQSIHWRTIAEMVKNQGCVKTIS</sequence>
<dbReference type="InterPro" id="IPR041679">
    <property type="entry name" value="DNA2/NAM7-like_C"/>
</dbReference>
<evidence type="ECO:0000313" key="6">
    <source>
        <dbReference type="Proteomes" id="UP000095282"/>
    </source>
</evidence>
<keyword evidence="6" id="KW-1185">Reference proteome</keyword>
<dbReference type="InterPro" id="IPR047187">
    <property type="entry name" value="SF1_C_Upf1"/>
</dbReference>
<keyword evidence="4" id="KW-0067">ATP-binding</keyword>
<keyword evidence="3" id="KW-0347">Helicase</keyword>
<proteinExistence type="predicted"/>
<dbReference type="Pfam" id="PF13087">
    <property type="entry name" value="AAA_12"/>
    <property type="match status" value="1"/>
</dbReference>
<dbReference type="Proteomes" id="UP000095282">
    <property type="component" value="Unplaced"/>
</dbReference>
<evidence type="ECO:0000256" key="4">
    <source>
        <dbReference type="ARBA" id="ARBA00022840"/>
    </source>
</evidence>
<dbReference type="CDD" id="cd18808">
    <property type="entry name" value="SF1_C_Upf1"/>
    <property type="match status" value="1"/>
</dbReference>
<feature type="domain" description="DNA2/NAM7 helicase-like C-terminal" evidence="5">
    <location>
        <begin position="389"/>
        <end position="573"/>
    </location>
</feature>